<dbReference type="Proteomes" id="UP001148786">
    <property type="component" value="Unassembled WGS sequence"/>
</dbReference>
<dbReference type="AlphaFoldDB" id="A0A9W8K128"/>
<dbReference type="InterPro" id="IPR036259">
    <property type="entry name" value="MFS_trans_sf"/>
</dbReference>
<dbReference type="EMBL" id="JANKHO010000472">
    <property type="protein sequence ID" value="KAJ3509497.1"/>
    <property type="molecule type" value="Genomic_DNA"/>
</dbReference>
<dbReference type="Gene3D" id="1.20.1250.20">
    <property type="entry name" value="MFS general substrate transporter like domains"/>
    <property type="match status" value="1"/>
</dbReference>
<evidence type="ECO:0000256" key="3">
    <source>
        <dbReference type="ARBA" id="ARBA00022989"/>
    </source>
</evidence>
<feature type="transmembrane region" description="Helical" evidence="6">
    <location>
        <begin position="132"/>
        <end position="153"/>
    </location>
</feature>
<proteinExistence type="predicted"/>
<dbReference type="SUPFAM" id="SSF103473">
    <property type="entry name" value="MFS general substrate transporter"/>
    <property type="match status" value="1"/>
</dbReference>
<evidence type="ECO:0000313" key="7">
    <source>
        <dbReference type="EMBL" id="KAJ3509497.1"/>
    </source>
</evidence>
<feature type="region of interest" description="Disordered" evidence="5">
    <location>
        <begin position="368"/>
        <end position="400"/>
    </location>
</feature>
<accession>A0A9W8K128</accession>
<reference evidence="7" key="1">
    <citation type="submission" date="2022-07" db="EMBL/GenBank/DDBJ databases">
        <title>Genome Sequence of Agrocybe chaxingu.</title>
        <authorList>
            <person name="Buettner E."/>
        </authorList>
    </citation>
    <scope>NUCLEOTIDE SEQUENCE</scope>
    <source>
        <strain evidence="7">MP-N11</strain>
    </source>
</reference>
<feature type="compositionally biased region" description="Acidic residues" evidence="5">
    <location>
        <begin position="383"/>
        <end position="392"/>
    </location>
</feature>
<feature type="transmembrane region" description="Helical" evidence="6">
    <location>
        <begin position="97"/>
        <end position="120"/>
    </location>
</feature>
<feature type="compositionally biased region" description="Low complexity" evidence="5">
    <location>
        <begin position="372"/>
        <end position="382"/>
    </location>
</feature>
<keyword evidence="8" id="KW-1185">Reference proteome</keyword>
<organism evidence="7 8">
    <name type="scientific">Agrocybe chaxingu</name>
    <dbReference type="NCBI Taxonomy" id="84603"/>
    <lineage>
        <taxon>Eukaryota</taxon>
        <taxon>Fungi</taxon>
        <taxon>Dikarya</taxon>
        <taxon>Basidiomycota</taxon>
        <taxon>Agaricomycotina</taxon>
        <taxon>Agaricomycetes</taxon>
        <taxon>Agaricomycetidae</taxon>
        <taxon>Agaricales</taxon>
        <taxon>Agaricineae</taxon>
        <taxon>Strophariaceae</taxon>
        <taxon>Agrocybe</taxon>
    </lineage>
</organism>
<feature type="transmembrane region" description="Helical" evidence="6">
    <location>
        <begin position="296"/>
        <end position="321"/>
    </location>
</feature>
<comment type="subcellular location">
    <subcellularLocation>
        <location evidence="1">Membrane</location>
        <topology evidence="1">Multi-pass membrane protein</topology>
    </subcellularLocation>
</comment>
<dbReference type="GO" id="GO:0022857">
    <property type="term" value="F:transmembrane transporter activity"/>
    <property type="evidence" value="ECO:0007669"/>
    <property type="project" value="InterPro"/>
</dbReference>
<gene>
    <name evidence="7" type="ORF">NLJ89_g5196</name>
</gene>
<sequence length="511" mass="55131">MPHGGPVLDEPAGSLEVLDRVERRVAVVSQRERTTTTLIAPIAIICRLALLLPSTTNFLISQGAACRLWYLLHDPSSIPPIGRIPEELCGIPEVDKYYAAFSSVLAALDGVGTVVGCGAASYFAGKVGRKPVLLTFLLLGIAAQSFVMVSQLAQGWMQLLFLGLWVLCQTLSNPATTIFVINTYIVDVVRAEDRTAALSRIAGWSSLGGALSLSLGGTITTQTGSMIAVYVVGVSFLVVICLYIIFVLPESFPTSKREELQRQRVDGGHGIKVVFEPLKRLVPTYDADVGRYNNRLLYCAIHIFLVSLADSYAVVGMILYFTTQYKYTPAQTGYVLTILNLTGVFVLTALIPVIVRALKPFYARKPDPTPIDGGASDPSSGESESEDEEEDTQAQVASETSDHMDVHITIVSWGVEALAYIAVGVTSTIATQLACERLSFLRPLPSFPFPFLLPTSFCPPSKLRCSPTTDFSACRVLRRPLKQGEALAAIEMVSSVGMILSPIVMGSVVTA</sequence>
<dbReference type="Pfam" id="PF07690">
    <property type="entry name" value="MFS_1"/>
    <property type="match status" value="1"/>
</dbReference>
<evidence type="ECO:0000256" key="2">
    <source>
        <dbReference type="ARBA" id="ARBA00022692"/>
    </source>
</evidence>
<evidence type="ECO:0000256" key="4">
    <source>
        <dbReference type="ARBA" id="ARBA00023136"/>
    </source>
</evidence>
<dbReference type="GO" id="GO:0016020">
    <property type="term" value="C:membrane"/>
    <property type="evidence" value="ECO:0007669"/>
    <property type="project" value="UniProtKB-SubCell"/>
</dbReference>
<evidence type="ECO:0000256" key="5">
    <source>
        <dbReference type="SAM" id="MobiDB-lite"/>
    </source>
</evidence>
<dbReference type="CDD" id="cd06174">
    <property type="entry name" value="MFS"/>
    <property type="match status" value="1"/>
</dbReference>
<dbReference type="PANTHER" id="PTHR23507">
    <property type="entry name" value="ZGC:174356"/>
    <property type="match status" value="1"/>
</dbReference>
<feature type="transmembrane region" description="Helical" evidence="6">
    <location>
        <begin position="159"/>
        <end position="185"/>
    </location>
</feature>
<keyword evidence="3 6" id="KW-1133">Transmembrane helix</keyword>
<evidence type="ECO:0000256" key="1">
    <source>
        <dbReference type="ARBA" id="ARBA00004141"/>
    </source>
</evidence>
<evidence type="ECO:0000313" key="8">
    <source>
        <dbReference type="Proteomes" id="UP001148786"/>
    </source>
</evidence>
<comment type="caution">
    <text evidence="7">The sequence shown here is derived from an EMBL/GenBank/DDBJ whole genome shotgun (WGS) entry which is preliminary data.</text>
</comment>
<dbReference type="InterPro" id="IPR011701">
    <property type="entry name" value="MFS"/>
</dbReference>
<keyword evidence="4 6" id="KW-0472">Membrane</keyword>
<feature type="transmembrane region" description="Helical" evidence="6">
    <location>
        <begin position="227"/>
        <end position="248"/>
    </location>
</feature>
<feature type="transmembrane region" description="Helical" evidence="6">
    <location>
        <begin position="486"/>
        <end position="509"/>
    </location>
</feature>
<protein>
    <submittedName>
        <fullName evidence="7">Uncharacterized protein</fullName>
    </submittedName>
</protein>
<keyword evidence="2 6" id="KW-0812">Transmembrane</keyword>
<evidence type="ECO:0000256" key="6">
    <source>
        <dbReference type="SAM" id="Phobius"/>
    </source>
</evidence>
<dbReference type="PANTHER" id="PTHR23507:SF1">
    <property type="entry name" value="FI18259P1-RELATED"/>
    <property type="match status" value="1"/>
</dbReference>
<feature type="transmembrane region" description="Helical" evidence="6">
    <location>
        <begin position="333"/>
        <end position="355"/>
    </location>
</feature>
<dbReference type="OrthoDB" id="3026777at2759"/>
<name>A0A9W8K128_9AGAR</name>
<feature type="transmembrane region" description="Helical" evidence="6">
    <location>
        <begin position="197"/>
        <end position="215"/>
    </location>
</feature>